<gene>
    <name evidence="5" type="ORF">FF124_08870</name>
</gene>
<name>A0A5C4JSM5_9HYPH</name>
<feature type="binding site" evidence="4">
    <location>
        <position position="213"/>
    </location>
    <ligand>
        <name>pyruvate</name>
        <dbReference type="ChEBI" id="CHEBI:15361"/>
    </ligand>
</feature>
<feature type="active site" description="Proton donor/acceptor" evidence="3">
    <location>
        <position position="142"/>
    </location>
</feature>
<dbReference type="Gene3D" id="3.20.20.70">
    <property type="entry name" value="Aldolase class I"/>
    <property type="match status" value="1"/>
</dbReference>
<dbReference type="SMART" id="SM01130">
    <property type="entry name" value="DHDPS"/>
    <property type="match status" value="1"/>
</dbReference>
<dbReference type="SUPFAM" id="SSF51569">
    <property type="entry name" value="Aldolase"/>
    <property type="match status" value="1"/>
</dbReference>
<dbReference type="Proteomes" id="UP000307874">
    <property type="component" value="Unassembled WGS sequence"/>
</dbReference>
<dbReference type="EMBL" id="VCLB01000004">
    <property type="protein sequence ID" value="TNB48426.1"/>
    <property type="molecule type" value="Genomic_DNA"/>
</dbReference>
<keyword evidence="1 2" id="KW-0456">Lyase</keyword>
<dbReference type="CDD" id="cd00408">
    <property type="entry name" value="DHDPS-like"/>
    <property type="match status" value="1"/>
</dbReference>
<dbReference type="OrthoDB" id="7157803at2"/>
<dbReference type="RefSeq" id="WP_138748125.1">
    <property type="nucleotide sequence ID" value="NZ_VCLB01000004.1"/>
</dbReference>
<evidence type="ECO:0000313" key="5">
    <source>
        <dbReference type="EMBL" id="TNB48426.1"/>
    </source>
</evidence>
<dbReference type="AlphaFoldDB" id="A0A5C4JSM5"/>
<comment type="similarity">
    <text evidence="2">Belongs to the DapA family.</text>
</comment>
<dbReference type="PANTHER" id="PTHR12128">
    <property type="entry name" value="DIHYDRODIPICOLINATE SYNTHASE"/>
    <property type="match status" value="1"/>
</dbReference>
<protein>
    <submittedName>
        <fullName evidence="5">Dihydrodipicolinate synthase family protein</fullName>
    </submittedName>
</protein>
<evidence type="ECO:0000256" key="2">
    <source>
        <dbReference type="PIRNR" id="PIRNR001365"/>
    </source>
</evidence>
<evidence type="ECO:0000313" key="6">
    <source>
        <dbReference type="Proteomes" id="UP000307874"/>
    </source>
</evidence>
<reference evidence="5 6" key="1">
    <citation type="submission" date="2019-05" db="EMBL/GenBank/DDBJ databases">
        <authorList>
            <person name="Lee S.D."/>
        </authorList>
    </citation>
    <scope>NUCLEOTIDE SEQUENCE [LARGE SCALE GENOMIC DNA]</scope>
    <source>
        <strain evidence="5 6">GH2-6</strain>
    </source>
</reference>
<sequence>MLADSDLRGVVGACITPVTPDFEIDVQRLKSHMEFVLAGGCSFVSEFGTTGEGASFSTRQKAKALRALADAGMDLKRHIPGVVASAVDEAGEMLAVIAEVGARAALVIPPYYYTPSSNEAVADFYEAMIKRAGSPDIEIVLYNFPHFSGVKFDVPLVEVMLERFGERIIGIKDSTGNLADGLKLIEAFPQLSIFTGDDRILPEMVAAGGAGMIGGMTNPYPADTVQLYQGPVTDALRARAKARIEAVDAHGGTPVLKSLVAEMRGDDAFMRTVPPLSPAGSSVMGTVREAVKDEPVAG</sequence>
<dbReference type="Pfam" id="PF00701">
    <property type="entry name" value="DHDPS"/>
    <property type="match status" value="1"/>
</dbReference>
<keyword evidence="6" id="KW-1185">Reference proteome</keyword>
<evidence type="ECO:0000256" key="1">
    <source>
        <dbReference type="ARBA" id="ARBA00023239"/>
    </source>
</evidence>
<comment type="caution">
    <text evidence="5">The sequence shown here is derived from an EMBL/GenBank/DDBJ whole genome shotgun (WGS) entry which is preliminary data.</text>
</comment>
<dbReference type="GO" id="GO:0008840">
    <property type="term" value="F:4-hydroxy-tetrahydrodipicolinate synthase activity"/>
    <property type="evidence" value="ECO:0007669"/>
    <property type="project" value="TreeGrafter"/>
</dbReference>
<accession>A0A5C4JSM5</accession>
<evidence type="ECO:0000256" key="4">
    <source>
        <dbReference type="PIRSR" id="PIRSR001365-2"/>
    </source>
</evidence>
<dbReference type="InterPro" id="IPR013785">
    <property type="entry name" value="Aldolase_TIM"/>
</dbReference>
<reference evidence="5 6" key="2">
    <citation type="submission" date="2019-06" db="EMBL/GenBank/DDBJ databases">
        <title>Martelella lutilitoris sp. nov., isolated from a tidal mudflat.</title>
        <authorList>
            <person name="Kim Y.-J."/>
        </authorList>
    </citation>
    <scope>NUCLEOTIDE SEQUENCE [LARGE SCALE GENOMIC DNA]</scope>
    <source>
        <strain evidence="5 6">GH2-6</strain>
    </source>
</reference>
<feature type="active site" description="Schiff-base intermediate with substrate" evidence="3">
    <location>
        <position position="172"/>
    </location>
</feature>
<proteinExistence type="inferred from homology"/>
<dbReference type="InterPro" id="IPR002220">
    <property type="entry name" value="DapA-like"/>
</dbReference>
<feature type="binding site" evidence="4">
    <location>
        <position position="50"/>
    </location>
    <ligand>
        <name>pyruvate</name>
        <dbReference type="ChEBI" id="CHEBI:15361"/>
    </ligand>
</feature>
<dbReference type="PIRSF" id="PIRSF001365">
    <property type="entry name" value="DHDPS"/>
    <property type="match status" value="1"/>
</dbReference>
<organism evidence="5 6">
    <name type="scientific">Martelella lutilitoris</name>
    <dbReference type="NCBI Taxonomy" id="2583532"/>
    <lineage>
        <taxon>Bacteria</taxon>
        <taxon>Pseudomonadati</taxon>
        <taxon>Pseudomonadota</taxon>
        <taxon>Alphaproteobacteria</taxon>
        <taxon>Hyphomicrobiales</taxon>
        <taxon>Aurantimonadaceae</taxon>
        <taxon>Martelella</taxon>
    </lineage>
</organism>
<evidence type="ECO:0000256" key="3">
    <source>
        <dbReference type="PIRSR" id="PIRSR001365-1"/>
    </source>
</evidence>
<dbReference type="PANTHER" id="PTHR12128:SF67">
    <property type="entry name" value="BLR3884 PROTEIN"/>
    <property type="match status" value="1"/>
</dbReference>